<dbReference type="GO" id="GO:0004141">
    <property type="term" value="F:dethiobiotin synthase activity"/>
    <property type="evidence" value="ECO:0007669"/>
    <property type="project" value="TreeGrafter"/>
</dbReference>
<organism evidence="3">
    <name type="scientific">Cucumis melo</name>
    <name type="common">Muskmelon</name>
    <dbReference type="NCBI Taxonomy" id="3656"/>
    <lineage>
        <taxon>Eukaryota</taxon>
        <taxon>Viridiplantae</taxon>
        <taxon>Streptophyta</taxon>
        <taxon>Embryophyta</taxon>
        <taxon>Tracheophyta</taxon>
        <taxon>Spermatophyta</taxon>
        <taxon>Magnoliopsida</taxon>
        <taxon>eudicotyledons</taxon>
        <taxon>Gunneridae</taxon>
        <taxon>Pentapetalae</taxon>
        <taxon>rosids</taxon>
        <taxon>fabids</taxon>
        <taxon>Cucurbitales</taxon>
        <taxon>Cucurbitaceae</taxon>
        <taxon>Benincaseae</taxon>
        <taxon>Cucumis</taxon>
    </lineage>
</organism>
<accession>A0A9I9EKI4</accession>
<reference evidence="3" key="1">
    <citation type="submission" date="2023-03" db="UniProtKB">
        <authorList>
            <consortium name="EnsemblPlants"/>
        </authorList>
    </citation>
    <scope>IDENTIFICATION</scope>
</reference>
<dbReference type="InterPro" id="IPR015424">
    <property type="entry name" value="PyrdxlP-dep_Trfase"/>
</dbReference>
<keyword evidence="2" id="KW-0808">Transferase</keyword>
<evidence type="ECO:0008006" key="4">
    <source>
        <dbReference type="Google" id="ProtNLM"/>
    </source>
</evidence>
<dbReference type="InterPro" id="IPR015421">
    <property type="entry name" value="PyrdxlP-dep_Trfase_major"/>
</dbReference>
<dbReference type="PANTHER" id="PTHR42684">
    <property type="entry name" value="ADENOSYLMETHIONINE-8-AMINO-7-OXONONANOATE AMINOTRANSFERASE"/>
    <property type="match status" value="1"/>
</dbReference>
<evidence type="ECO:0000313" key="3">
    <source>
        <dbReference type="EnsemblPlants" id="MELO3C034648.2.1"/>
    </source>
</evidence>
<dbReference type="Pfam" id="PF00202">
    <property type="entry name" value="Aminotran_3"/>
    <property type="match status" value="1"/>
</dbReference>
<dbReference type="SUPFAM" id="SSF53383">
    <property type="entry name" value="PLP-dependent transferases"/>
    <property type="match status" value="1"/>
</dbReference>
<dbReference type="GO" id="GO:0009102">
    <property type="term" value="P:biotin biosynthetic process"/>
    <property type="evidence" value="ECO:0007669"/>
    <property type="project" value="TreeGrafter"/>
</dbReference>
<dbReference type="EnsemblPlants" id="MELO3C034648.2.1">
    <property type="protein sequence ID" value="MELO3C034648.2.1"/>
    <property type="gene ID" value="MELO3C034648.2"/>
</dbReference>
<name>A0A9I9EKI4_CUCME</name>
<dbReference type="GO" id="GO:0004015">
    <property type="term" value="F:adenosylmethionine-8-amino-7-oxononanoate transaminase activity"/>
    <property type="evidence" value="ECO:0007669"/>
    <property type="project" value="TreeGrafter"/>
</dbReference>
<dbReference type="Gene3D" id="3.40.640.10">
    <property type="entry name" value="Type I PLP-dependent aspartate aminotransferase-like (Major domain)"/>
    <property type="match status" value="1"/>
</dbReference>
<dbReference type="PANTHER" id="PTHR42684:SF3">
    <property type="entry name" value="ADENOSYLMETHIONINE-8-AMINO-7-OXONONANOATE AMINOTRANSFERASE"/>
    <property type="match status" value="1"/>
</dbReference>
<proteinExistence type="predicted"/>
<dbReference type="GO" id="GO:0005739">
    <property type="term" value="C:mitochondrion"/>
    <property type="evidence" value="ECO:0007669"/>
    <property type="project" value="TreeGrafter"/>
</dbReference>
<protein>
    <recommendedName>
        <fullName evidence="4">Bifunctional dethiobiotin synthetase/7,8-diamino-pelargonic acid aminotransferase</fullName>
    </recommendedName>
</protein>
<keyword evidence="1" id="KW-0032">Aminotransferase</keyword>
<dbReference type="InterPro" id="IPR005814">
    <property type="entry name" value="Aminotrans_3"/>
</dbReference>
<dbReference type="AlphaFoldDB" id="A0A9I9EKI4"/>
<evidence type="ECO:0000256" key="1">
    <source>
        <dbReference type="ARBA" id="ARBA00022576"/>
    </source>
</evidence>
<evidence type="ECO:0000256" key="2">
    <source>
        <dbReference type="ARBA" id="ARBA00022679"/>
    </source>
</evidence>
<sequence length="218" mass="23887">MGSLQTAAELLNCMPDIACFAKLMTGGIIPLSTTLASNSVFESFIGDSKALLHGHSYSAHALGCTVAAKSIKWFKDPQTNLNIIYEGTSLTELMNGWMESYNQSSVRRSCNKAEQRSGSTLDLSTITHLRLPNKCQRKSTSLAGSLLVLRSLVKIDAIFFCGTDFGQRKKDRIGTFQVSEALGFGDAGIQRKLLRKSFSSKLGRLMLEEMMCILNSND</sequence>
<dbReference type="GO" id="GO:0030170">
    <property type="term" value="F:pyridoxal phosphate binding"/>
    <property type="evidence" value="ECO:0007669"/>
    <property type="project" value="InterPro"/>
</dbReference>
<dbReference type="Gramene" id="MELO3C034648.2.1">
    <property type="protein sequence ID" value="MELO3C034648.2.1"/>
    <property type="gene ID" value="MELO3C034648.2"/>
</dbReference>